<dbReference type="Proteomes" id="UP000002630">
    <property type="component" value="Unassembled WGS sequence"/>
</dbReference>
<dbReference type="Pfam" id="PF07974">
    <property type="entry name" value="EGF_2"/>
    <property type="match status" value="3"/>
</dbReference>
<keyword evidence="7" id="KW-1185">Reference proteome</keyword>
<dbReference type="Gene3D" id="2.10.25.10">
    <property type="entry name" value="Laminin"/>
    <property type="match status" value="2"/>
</dbReference>
<feature type="domain" description="EGF-like" evidence="5">
    <location>
        <begin position="20"/>
        <end position="52"/>
    </location>
</feature>
<protein>
    <recommendedName>
        <fullName evidence="5">EGF-like domain-containing protein</fullName>
    </recommendedName>
</protein>
<feature type="disulfide bond" evidence="3">
    <location>
        <begin position="42"/>
        <end position="51"/>
    </location>
</feature>
<dbReference type="AlphaFoldDB" id="D7G8R3"/>
<feature type="signal peptide" evidence="4">
    <location>
        <begin position="1"/>
        <end position="22"/>
    </location>
</feature>
<dbReference type="PANTHER" id="PTHR14949">
    <property type="entry name" value="EGF-LIKE-DOMAIN, MULTIPLE 7, 8"/>
    <property type="match status" value="1"/>
</dbReference>
<dbReference type="InterPro" id="IPR000742">
    <property type="entry name" value="EGF"/>
</dbReference>
<dbReference type="STRING" id="2880.D7G8R3"/>
<dbReference type="InterPro" id="IPR050969">
    <property type="entry name" value="Dev_Signal_Modulators"/>
</dbReference>
<evidence type="ECO:0000256" key="1">
    <source>
        <dbReference type="ARBA" id="ARBA00022729"/>
    </source>
</evidence>
<feature type="chain" id="PRO_5003096276" description="EGF-like domain-containing protein" evidence="4">
    <location>
        <begin position="23"/>
        <end position="774"/>
    </location>
</feature>
<keyword evidence="3" id="KW-0245">EGF-like domain</keyword>
<feature type="disulfide bond" evidence="3">
    <location>
        <begin position="24"/>
        <end position="34"/>
    </location>
</feature>
<name>D7G8R3_ECTSI</name>
<evidence type="ECO:0000313" key="7">
    <source>
        <dbReference type="Proteomes" id="UP000002630"/>
    </source>
</evidence>
<evidence type="ECO:0000259" key="5">
    <source>
        <dbReference type="PROSITE" id="PS50026"/>
    </source>
</evidence>
<evidence type="ECO:0000256" key="3">
    <source>
        <dbReference type="PROSITE-ProRule" id="PRU00076"/>
    </source>
</evidence>
<dbReference type="PROSITE" id="PS00022">
    <property type="entry name" value="EGF_1"/>
    <property type="match status" value="2"/>
</dbReference>
<dbReference type="eggNOG" id="KOG1225">
    <property type="taxonomic scope" value="Eukaryota"/>
</dbReference>
<evidence type="ECO:0000256" key="4">
    <source>
        <dbReference type="SAM" id="SignalP"/>
    </source>
</evidence>
<accession>D7G8R3</accession>
<organism evidence="6 7">
    <name type="scientific">Ectocarpus siliculosus</name>
    <name type="common">Brown alga</name>
    <name type="synonym">Conferva siliculosa</name>
    <dbReference type="NCBI Taxonomy" id="2880"/>
    <lineage>
        <taxon>Eukaryota</taxon>
        <taxon>Sar</taxon>
        <taxon>Stramenopiles</taxon>
        <taxon>Ochrophyta</taxon>
        <taxon>PX clade</taxon>
        <taxon>Phaeophyceae</taxon>
        <taxon>Ectocarpales</taxon>
        <taxon>Ectocarpaceae</taxon>
        <taxon>Ectocarpus</taxon>
    </lineage>
</organism>
<dbReference type="EMBL" id="FN649760">
    <property type="protein sequence ID" value="CBJ28087.1"/>
    <property type="molecule type" value="Genomic_DNA"/>
</dbReference>
<dbReference type="OrthoDB" id="442731at2759"/>
<dbReference type="PROSITE" id="PS50026">
    <property type="entry name" value="EGF_3"/>
    <property type="match status" value="3"/>
</dbReference>
<dbReference type="SMART" id="SM00181">
    <property type="entry name" value="EGF"/>
    <property type="match status" value="5"/>
</dbReference>
<dbReference type="InParanoid" id="D7G8R3"/>
<feature type="domain" description="EGF-like" evidence="5">
    <location>
        <begin position="68"/>
        <end position="103"/>
    </location>
</feature>
<feature type="disulfide bond" evidence="3">
    <location>
        <begin position="372"/>
        <end position="381"/>
    </location>
</feature>
<feature type="disulfide bond" evidence="3">
    <location>
        <begin position="93"/>
        <end position="102"/>
    </location>
</feature>
<feature type="domain" description="EGF-like" evidence="5">
    <location>
        <begin position="347"/>
        <end position="382"/>
    </location>
</feature>
<evidence type="ECO:0000256" key="2">
    <source>
        <dbReference type="ARBA" id="ARBA00023157"/>
    </source>
</evidence>
<comment type="caution">
    <text evidence="3">Lacks conserved residue(s) required for the propagation of feature annotation.</text>
</comment>
<sequence length="774" mass="82736">MWRTHLHAPLFLAVLLPSRVLSMCSNSCSRRGDCNPFGRCDCWAGWGGADCSERMCATGIAWSDRATATDTAHGVVECSNRGECDRAVGRCKCMTGFSGSACERSSCPRGCSGHGHCRSLSDYAQDYRGDDSIQYLYDDVWDSDKLHTCVCDTGYHGFDCALRSCPTGDDPLTTGQVNEIQLVVCEATAGSFVLYYEGYPTTDILYDASEADIESALSAIPDIQGVNVEFSIPLSGACSSTAINVIQVEFLGNFGPLRPMWSFNALTAGSVTTLTIVADGSSIYDSDAIGYTSVKGTKENEDCSNRGICDTQEGICECFTSNDDIFASSDGYNGPGTRGDCGYQVTTTAGCPGEIACSGHGTCDESDFTCNCNDGWTAGDCSLRACPYGWSWFSYPSAEDKAHDKRTECSDGGFCNGETGACECADLFHGAACEYMICPGGTTDACHGHGRQFHNNQSVRAVLNKLNIWLRTTLNRSSLATTALFLCMSDRCMTMAELATFAEDNGDATDYTYGEDPNEGSTWDAHRIFGCYCDDGYSGYDCSERVCPVGDDPGSWGQEPEVQTMTCQATNGTFTLTFRQAETEPIPRNASSEDLKETLEALATIDVVSVAFETGDTVCQDDGSEVASVTFVTQHGDVPLLMVDASLLVDDSNGGAPGSGNVTVVEGVQGTTEEETCSNRGLCDRHTGECSCFPGWSSSNGAGEIGDRSDCGYRVPMTTHLRGSKSRGESTVAKSVLPQGESTNKYSDLSVIAAQSKLEALARQKEMLVAAQQH</sequence>
<dbReference type="InterPro" id="IPR013111">
    <property type="entry name" value="EGF_extracell"/>
</dbReference>
<dbReference type="PRINTS" id="PR00011">
    <property type="entry name" value="EGFLAMININ"/>
</dbReference>
<evidence type="ECO:0000313" key="6">
    <source>
        <dbReference type="EMBL" id="CBJ28087.1"/>
    </source>
</evidence>
<dbReference type="PROSITE" id="PS01186">
    <property type="entry name" value="EGF_2"/>
    <property type="match status" value="3"/>
</dbReference>
<reference evidence="6 7" key="1">
    <citation type="journal article" date="2010" name="Nature">
        <title>The Ectocarpus genome and the independent evolution of multicellularity in brown algae.</title>
        <authorList>
            <person name="Cock J.M."/>
            <person name="Sterck L."/>
            <person name="Rouze P."/>
            <person name="Scornet D."/>
            <person name="Allen A.E."/>
            <person name="Amoutzias G."/>
            <person name="Anthouard V."/>
            <person name="Artiguenave F."/>
            <person name="Aury J.M."/>
            <person name="Badger J.H."/>
            <person name="Beszteri B."/>
            <person name="Billiau K."/>
            <person name="Bonnet E."/>
            <person name="Bothwell J.H."/>
            <person name="Bowler C."/>
            <person name="Boyen C."/>
            <person name="Brownlee C."/>
            <person name="Carrano C.J."/>
            <person name="Charrier B."/>
            <person name="Cho G.Y."/>
            <person name="Coelho S.M."/>
            <person name="Collen J."/>
            <person name="Corre E."/>
            <person name="Da Silva C."/>
            <person name="Delage L."/>
            <person name="Delaroque N."/>
            <person name="Dittami S.M."/>
            <person name="Doulbeau S."/>
            <person name="Elias M."/>
            <person name="Farnham G."/>
            <person name="Gachon C.M."/>
            <person name="Gschloessl B."/>
            <person name="Heesch S."/>
            <person name="Jabbari K."/>
            <person name="Jubin C."/>
            <person name="Kawai H."/>
            <person name="Kimura K."/>
            <person name="Kloareg B."/>
            <person name="Kupper F.C."/>
            <person name="Lang D."/>
            <person name="Le Bail A."/>
            <person name="Leblanc C."/>
            <person name="Lerouge P."/>
            <person name="Lohr M."/>
            <person name="Lopez P.J."/>
            <person name="Martens C."/>
            <person name="Maumus F."/>
            <person name="Michel G."/>
            <person name="Miranda-Saavedra D."/>
            <person name="Morales J."/>
            <person name="Moreau H."/>
            <person name="Motomura T."/>
            <person name="Nagasato C."/>
            <person name="Napoli C.A."/>
            <person name="Nelson D.R."/>
            <person name="Nyvall-Collen P."/>
            <person name="Peters A.F."/>
            <person name="Pommier C."/>
            <person name="Potin P."/>
            <person name="Poulain J."/>
            <person name="Quesneville H."/>
            <person name="Read B."/>
            <person name="Rensing S.A."/>
            <person name="Ritter A."/>
            <person name="Rousvoal S."/>
            <person name="Samanta M."/>
            <person name="Samson G."/>
            <person name="Schroeder D.C."/>
            <person name="Segurens B."/>
            <person name="Strittmatter M."/>
            <person name="Tonon T."/>
            <person name="Tregear J.W."/>
            <person name="Valentin K."/>
            <person name="von Dassow P."/>
            <person name="Yamagishi T."/>
            <person name="Van de Peer Y."/>
            <person name="Wincker P."/>
        </authorList>
    </citation>
    <scope>NUCLEOTIDE SEQUENCE [LARGE SCALE GENOMIC DNA]</scope>
    <source>
        <strain evidence="7">Ec32 / CCAP1310/4</strain>
    </source>
</reference>
<gene>
    <name evidence="6" type="ORF">Esi_0091_0075</name>
</gene>
<keyword evidence="1 4" id="KW-0732">Signal</keyword>
<keyword evidence="2 3" id="KW-1015">Disulfide bond</keyword>
<proteinExistence type="predicted"/>
<dbReference type="PANTHER" id="PTHR14949:SF56">
    <property type="entry name" value="EGF-LIKE-DOMAIN, MULTIPLE 7"/>
    <property type="match status" value="1"/>
</dbReference>